<comment type="similarity">
    <text evidence="1">Belongs to the ATP-dependent AMP-binding enzyme family.</text>
</comment>
<dbReference type="Proteomes" id="UP000799118">
    <property type="component" value="Unassembled WGS sequence"/>
</dbReference>
<evidence type="ECO:0000256" key="2">
    <source>
        <dbReference type="ARBA" id="ARBA00022598"/>
    </source>
</evidence>
<evidence type="ECO:0000259" key="3">
    <source>
        <dbReference type="Pfam" id="PF00501"/>
    </source>
</evidence>
<dbReference type="SUPFAM" id="SSF56801">
    <property type="entry name" value="Acetyl-CoA synthetase-like"/>
    <property type="match status" value="1"/>
</dbReference>
<evidence type="ECO:0000256" key="1">
    <source>
        <dbReference type="ARBA" id="ARBA00006432"/>
    </source>
</evidence>
<feature type="domain" description="AMP-dependent synthetase/ligase" evidence="3">
    <location>
        <begin position="31"/>
        <end position="128"/>
    </location>
</feature>
<accession>A0A6A4GCW6</accession>
<dbReference type="PANTHER" id="PTHR24096">
    <property type="entry name" value="LONG-CHAIN-FATTY-ACID--COA LIGASE"/>
    <property type="match status" value="1"/>
</dbReference>
<dbReference type="InterPro" id="IPR042099">
    <property type="entry name" value="ANL_N_sf"/>
</dbReference>
<dbReference type="PANTHER" id="PTHR24096:SF149">
    <property type="entry name" value="AMP-BINDING DOMAIN-CONTAINING PROTEIN-RELATED"/>
    <property type="match status" value="1"/>
</dbReference>
<dbReference type="AlphaFoldDB" id="A0A6A4GCW6"/>
<organism evidence="4 5">
    <name type="scientific">Gymnopus androsaceus JB14</name>
    <dbReference type="NCBI Taxonomy" id="1447944"/>
    <lineage>
        <taxon>Eukaryota</taxon>
        <taxon>Fungi</taxon>
        <taxon>Dikarya</taxon>
        <taxon>Basidiomycota</taxon>
        <taxon>Agaricomycotina</taxon>
        <taxon>Agaricomycetes</taxon>
        <taxon>Agaricomycetidae</taxon>
        <taxon>Agaricales</taxon>
        <taxon>Marasmiineae</taxon>
        <taxon>Omphalotaceae</taxon>
        <taxon>Gymnopus</taxon>
    </lineage>
</organism>
<protein>
    <recommendedName>
        <fullName evidence="3">AMP-dependent synthetase/ligase domain-containing protein</fullName>
    </recommendedName>
</protein>
<dbReference type="OrthoDB" id="1898221at2759"/>
<keyword evidence="5" id="KW-1185">Reference proteome</keyword>
<evidence type="ECO:0000313" key="4">
    <source>
        <dbReference type="EMBL" id="KAE9383270.1"/>
    </source>
</evidence>
<dbReference type="Gene3D" id="3.40.50.12780">
    <property type="entry name" value="N-terminal domain of ligase-like"/>
    <property type="match status" value="1"/>
</dbReference>
<proteinExistence type="inferred from homology"/>
<dbReference type="InterPro" id="IPR000873">
    <property type="entry name" value="AMP-dep_synth/lig_dom"/>
</dbReference>
<name>A0A6A4GCW6_9AGAR</name>
<gene>
    <name evidence="4" type="ORF">BT96DRAFT_982631</name>
</gene>
<dbReference type="Pfam" id="PF00501">
    <property type="entry name" value="AMP-binding"/>
    <property type="match status" value="1"/>
</dbReference>
<keyword evidence="2" id="KW-0436">Ligase</keyword>
<reference evidence="4" key="1">
    <citation type="journal article" date="2019" name="Environ. Microbiol.">
        <title>Fungal ecological strategies reflected in gene transcription - a case study of two litter decomposers.</title>
        <authorList>
            <person name="Barbi F."/>
            <person name="Kohler A."/>
            <person name="Barry K."/>
            <person name="Baskaran P."/>
            <person name="Daum C."/>
            <person name="Fauchery L."/>
            <person name="Ihrmark K."/>
            <person name="Kuo A."/>
            <person name="LaButti K."/>
            <person name="Lipzen A."/>
            <person name="Morin E."/>
            <person name="Grigoriev I.V."/>
            <person name="Henrissat B."/>
            <person name="Lindahl B."/>
            <person name="Martin F."/>
        </authorList>
    </citation>
    <scope>NUCLEOTIDE SEQUENCE</scope>
    <source>
        <strain evidence="4">JB14</strain>
    </source>
</reference>
<dbReference type="EMBL" id="ML770596">
    <property type="protein sequence ID" value="KAE9383270.1"/>
    <property type="molecule type" value="Genomic_DNA"/>
</dbReference>
<dbReference type="GO" id="GO:0016405">
    <property type="term" value="F:CoA-ligase activity"/>
    <property type="evidence" value="ECO:0007669"/>
    <property type="project" value="TreeGrafter"/>
</dbReference>
<evidence type="ECO:0000313" key="5">
    <source>
        <dbReference type="Proteomes" id="UP000799118"/>
    </source>
</evidence>
<sequence length="128" mass="13781">MSTPGSSIRYFSSNFNPICNLPEVSTWSFIFDDKATNIADKKIYVDASTGESLTRSELQSIARSFAYVLTHTMDLKQGDTLLLIASNSLFFPAVVLATQAAAVICSPANALSTSSELVYQITDSGAKL</sequence>